<dbReference type="GO" id="GO:0003677">
    <property type="term" value="F:DNA binding"/>
    <property type="evidence" value="ECO:0007669"/>
    <property type="project" value="UniProtKB-KW"/>
</dbReference>
<dbReference type="InterPro" id="IPR011010">
    <property type="entry name" value="DNA_brk_join_enz"/>
</dbReference>
<accession>A0A517PSS4</accession>
<evidence type="ECO:0000313" key="5">
    <source>
        <dbReference type="EMBL" id="QDT22423.1"/>
    </source>
</evidence>
<dbReference type="SUPFAM" id="SSF56349">
    <property type="entry name" value="DNA breaking-rejoining enzymes"/>
    <property type="match status" value="1"/>
</dbReference>
<evidence type="ECO:0000256" key="1">
    <source>
        <dbReference type="ARBA" id="ARBA00023125"/>
    </source>
</evidence>
<evidence type="ECO:0000313" key="6">
    <source>
        <dbReference type="Proteomes" id="UP000320421"/>
    </source>
</evidence>
<keyword evidence="6" id="KW-1185">Reference proteome</keyword>
<proteinExistence type="predicted"/>
<keyword evidence="1" id="KW-0238">DNA-binding</keyword>
<dbReference type="GO" id="GO:0006310">
    <property type="term" value="P:DNA recombination"/>
    <property type="evidence" value="ECO:0007669"/>
    <property type="project" value="UniProtKB-KW"/>
</dbReference>
<dbReference type="Proteomes" id="UP000320421">
    <property type="component" value="Chromosome"/>
</dbReference>
<dbReference type="Pfam" id="PF00589">
    <property type="entry name" value="Phage_integrase"/>
    <property type="match status" value="1"/>
</dbReference>
<organism evidence="5 6">
    <name type="scientific">Gimesia chilikensis</name>
    <dbReference type="NCBI Taxonomy" id="2605989"/>
    <lineage>
        <taxon>Bacteria</taxon>
        <taxon>Pseudomonadati</taxon>
        <taxon>Planctomycetota</taxon>
        <taxon>Planctomycetia</taxon>
        <taxon>Planctomycetales</taxon>
        <taxon>Planctomycetaceae</taxon>
        <taxon>Gimesia</taxon>
    </lineage>
</organism>
<sequence>MSTDVQMNSNQPDREKESQDAARDDSLKTVRKSPSKSRKMVRSELMGDHTHETSVGVNVHIYERDGKYLARGRFERRPFGETLGTDLQEAKSKLRELLHRLDSGTFVPPSDARKQILKTRRIPNLTLRQLCDRFLSEKRKTRGKKTTRSYMNRLAPALDYAELAQSLKKWPAANLLNRDFTLGLVEFLFNRKVTRNGSTNAPTKPMSARQIQNCLDTLRMVLKWACRADVRNLPPDFVNPVSTDLFDQSFNKDPLRRCVFPLERRLALLNTMDDWQFITLSIIFVLPLRLEDVEGLLVSDVDFEKQQVHFGSRFGGSDFNKGKVEVQFPLPEELMPLLRISVGERVEGPLFLNRKIYQGKSSIRYAFDSKSDLEQQYQLELAKAPKGTILNSQDRKAAFRKFLSKAGGVTSDYVGKQLRQVIGKGQPGKPHDFRGSITQEMKEAGVPFLELRYLTAHAVNDIINVYSGLNPKHEIAKYYDKIRPLLEAIKTRTEQLVTSEISACQSRSNPVQDTLPEGGQNV</sequence>
<dbReference type="OrthoDB" id="259779at2"/>
<dbReference type="EMBL" id="CP036266">
    <property type="protein sequence ID" value="QDT22423.1"/>
    <property type="molecule type" value="Genomic_DNA"/>
</dbReference>
<evidence type="ECO:0000256" key="2">
    <source>
        <dbReference type="ARBA" id="ARBA00023172"/>
    </source>
</evidence>
<dbReference type="Gene3D" id="1.10.443.10">
    <property type="entry name" value="Intergrase catalytic core"/>
    <property type="match status" value="1"/>
</dbReference>
<feature type="compositionally biased region" description="Polar residues" evidence="3">
    <location>
        <begin position="1"/>
        <end position="11"/>
    </location>
</feature>
<keyword evidence="2" id="KW-0233">DNA recombination</keyword>
<dbReference type="RefSeq" id="WP_145188242.1">
    <property type="nucleotide sequence ID" value="NZ_CP036266.1"/>
</dbReference>
<evidence type="ECO:0000259" key="4">
    <source>
        <dbReference type="Pfam" id="PF00589"/>
    </source>
</evidence>
<feature type="compositionally biased region" description="Basic residues" evidence="3">
    <location>
        <begin position="29"/>
        <end position="40"/>
    </location>
</feature>
<feature type="region of interest" description="Disordered" evidence="3">
    <location>
        <begin position="1"/>
        <end position="49"/>
    </location>
</feature>
<dbReference type="GO" id="GO:0015074">
    <property type="term" value="P:DNA integration"/>
    <property type="evidence" value="ECO:0007669"/>
    <property type="project" value="InterPro"/>
</dbReference>
<gene>
    <name evidence="5" type="ORF">HG66A1_42310</name>
</gene>
<dbReference type="AlphaFoldDB" id="A0A517PSS4"/>
<dbReference type="Gene3D" id="1.10.150.130">
    <property type="match status" value="1"/>
</dbReference>
<dbReference type="InterPro" id="IPR010998">
    <property type="entry name" value="Integrase_recombinase_N"/>
</dbReference>
<feature type="compositionally biased region" description="Basic and acidic residues" evidence="3">
    <location>
        <begin position="12"/>
        <end position="28"/>
    </location>
</feature>
<protein>
    <submittedName>
        <fullName evidence="5">Phage integrase family protein</fullName>
    </submittedName>
</protein>
<dbReference type="InterPro" id="IPR013762">
    <property type="entry name" value="Integrase-like_cat_sf"/>
</dbReference>
<feature type="domain" description="Tyr recombinase" evidence="4">
    <location>
        <begin position="278"/>
        <end position="471"/>
    </location>
</feature>
<reference evidence="5 6" key="1">
    <citation type="submission" date="2019-02" db="EMBL/GenBank/DDBJ databases">
        <title>Deep-cultivation of Planctomycetes and their phenomic and genomic characterization uncovers novel biology.</title>
        <authorList>
            <person name="Wiegand S."/>
            <person name="Jogler M."/>
            <person name="Boedeker C."/>
            <person name="Pinto D."/>
            <person name="Vollmers J."/>
            <person name="Rivas-Marin E."/>
            <person name="Kohn T."/>
            <person name="Peeters S.H."/>
            <person name="Heuer A."/>
            <person name="Rast P."/>
            <person name="Oberbeckmann S."/>
            <person name="Bunk B."/>
            <person name="Jeske O."/>
            <person name="Meyerdierks A."/>
            <person name="Storesund J.E."/>
            <person name="Kallscheuer N."/>
            <person name="Luecker S."/>
            <person name="Lage O.M."/>
            <person name="Pohl T."/>
            <person name="Merkel B.J."/>
            <person name="Hornburger P."/>
            <person name="Mueller R.-W."/>
            <person name="Bruemmer F."/>
            <person name="Labrenz M."/>
            <person name="Spormann A.M."/>
            <person name="Op den Camp H."/>
            <person name="Overmann J."/>
            <person name="Amann R."/>
            <person name="Jetten M.S.M."/>
            <person name="Mascher T."/>
            <person name="Medema M.H."/>
            <person name="Devos D.P."/>
            <person name="Kaster A.-K."/>
            <person name="Ovreas L."/>
            <person name="Rohde M."/>
            <person name="Galperin M.Y."/>
            <person name="Jogler C."/>
        </authorList>
    </citation>
    <scope>NUCLEOTIDE SEQUENCE [LARGE SCALE GENOMIC DNA]</scope>
    <source>
        <strain evidence="5 6">HG66A1</strain>
    </source>
</reference>
<name>A0A517PSS4_9PLAN</name>
<dbReference type="InterPro" id="IPR002104">
    <property type="entry name" value="Integrase_catalytic"/>
</dbReference>
<evidence type="ECO:0000256" key="3">
    <source>
        <dbReference type="SAM" id="MobiDB-lite"/>
    </source>
</evidence>